<evidence type="ECO:0000256" key="7">
    <source>
        <dbReference type="RuleBase" id="RU363032"/>
    </source>
</evidence>
<proteinExistence type="inferred from homology"/>
<evidence type="ECO:0000256" key="1">
    <source>
        <dbReference type="ARBA" id="ARBA00004651"/>
    </source>
</evidence>
<keyword evidence="6 7" id="KW-0472">Membrane</keyword>
<name>A0A975F4R4_9SPIR</name>
<dbReference type="CDD" id="cd06261">
    <property type="entry name" value="TM_PBP2"/>
    <property type="match status" value="1"/>
</dbReference>
<comment type="subcellular location">
    <subcellularLocation>
        <location evidence="1 7">Cell membrane</location>
        <topology evidence="1 7">Multi-pass membrane protein</topology>
    </subcellularLocation>
</comment>
<dbReference type="EMBL" id="CP054142">
    <property type="protein sequence ID" value="QTQ14273.1"/>
    <property type="molecule type" value="Genomic_DNA"/>
</dbReference>
<evidence type="ECO:0000256" key="5">
    <source>
        <dbReference type="ARBA" id="ARBA00022989"/>
    </source>
</evidence>
<evidence type="ECO:0000256" key="6">
    <source>
        <dbReference type="ARBA" id="ARBA00023136"/>
    </source>
</evidence>
<feature type="transmembrane region" description="Helical" evidence="7">
    <location>
        <begin position="59"/>
        <end position="81"/>
    </location>
</feature>
<gene>
    <name evidence="9" type="ORF">HRQ91_07315</name>
</gene>
<reference evidence="9 10" key="1">
    <citation type="journal article" date="2021" name="Microbiol. Resour. Announc.">
        <title>Complete Genome Sequences of Three Human Oral Treponema parvum Isolates.</title>
        <authorList>
            <person name="Zeng H."/>
            <person name="Watt R.M."/>
        </authorList>
    </citation>
    <scope>NUCLEOTIDE SEQUENCE [LARGE SCALE GENOMIC DNA]</scope>
    <source>
        <strain evidence="9 10">ATCC 700770</strain>
    </source>
</reference>
<dbReference type="PANTHER" id="PTHR30151">
    <property type="entry name" value="ALKANE SULFONATE ABC TRANSPORTER-RELATED, MEMBRANE SUBUNIT"/>
    <property type="match status" value="1"/>
</dbReference>
<dbReference type="KEGG" id="tpav:HRQ91_07315"/>
<dbReference type="GO" id="GO:0005886">
    <property type="term" value="C:plasma membrane"/>
    <property type="evidence" value="ECO:0007669"/>
    <property type="project" value="UniProtKB-SubCell"/>
</dbReference>
<keyword evidence="3" id="KW-1003">Cell membrane</keyword>
<dbReference type="PROSITE" id="PS50928">
    <property type="entry name" value="ABC_TM1"/>
    <property type="match status" value="1"/>
</dbReference>
<feature type="transmembrane region" description="Helical" evidence="7">
    <location>
        <begin position="93"/>
        <end position="115"/>
    </location>
</feature>
<evidence type="ECO:0000256" key="3">
    <source>
        <dbReference type="ARBA" id="ARBA00022475"/>
    </source>
</evidence>
<evidence type="ECO:0000256" key="2">
    <source>
        <dbReference type="ARBA" id="ARBA00022448"/>
    </source>
</evidence>
<sequence length="244" mass="26716">MKLSSIRNRIIAALFMLFVWWVLSLAYPPLIIPDISAVAEKLVQIISDKDTTKEAGRTLVRLLAGLFFGMATGGAAGYVCGVCKTCRELFKPVLGVLQVVPPVALLVLAIIWFGFNGKPAVVIAAVSVFPITAITVQEAILHIDRKLVEMGKVFKYTKKQQLFLITWPSIKPRFYSGLRIALGTASKTVVMGEVLTTSTGIGGQIVTARLNIEPETIIAWTVISVCMYYLLDATVNLLFPSRRT</sequence>
<dbReference type="Gene3D" id="1.10.3720.10">
    <property type="entry name" value="MetI-like"/>
    <property type="match status" value="1"/>
</dbReference>
<keyword evidence="5 7" id="KW-1133">Transmembrane helix</keyword>
<feature type="domain" description="ABC transmembrane type-1" evidence="8">
    <location>
        <begin position="55"/>
        <end position="239"/>
    </location>
</feature>
<organism evidence="9 10">
    <name type="scientific">Treponema parvum</name>
    <dbReference type="NCBI Taxonomy" id="138851"/>
    <lineage>
        <taxon>Bacteria</taxon>
        <taxon>Pseudomonadati</taxon>
        <taxon>Spirochaetota</taxon>
        <taxon>Spirochaetia</taxon>
        <taxon>Spirochaetales</taxon>
        <taxon>Treponemataceae</taxon>
        <taxon>Treponema</taxon>
    </lineage>
</organism>
<evidence type="ECO:0000259" key="8">
    <source>
        <dbReference type="PROSITE" id="PS50928"/>
    </source>
</evidence>
<comment type="similarity">
    <text evidence="7">Belongs to the binding-protein-dependent transport system permease family.</text>
</comment>
<protein>
    <submittedName>
        <fullName evidence="9">ABC transporter permease</fullName>
    </submittedName>
</protein>
<dbReference type="PANTHER" id="PTHR30151:SF0">
    <property type="entry name" value="ABC TRANSPORTER PERMEASE PROTEIN MJ0413-RELATED"/>
    <property type="match status" value="1"/>
</dbReference>
<dbReference type="Proteomes" id="UP000671908">
    <property type="component" value="Chromosome"/>
</dbReference>
<evidence type="ECO:0000256" key="4">
    <source>
        <dbReference type="ARBA" id="ARBA00022692"/>
    </source>
</evidence>
<keyword evidence="4 7" id="KW-0812">Transmembrane</keyword>
<feature type="transmembrane region" description="Helical" evidence="7">
    <location>
        <begin position="217"/>
        <end position="239"/>
    </location>
</feature>
<dbReference type="Pfam" id="PF00528">
    <property type="entry name" value="BPD_transp_1"/>
    <property type="match status" value="1"/>
</dbReference>
<dbReference type="RefSeq" id="WP_210118944.1">
    <property type="nucleotide sequence ID" value="NZ_CP054142.1"/>
</dbReference>
<dbReference type="SUPFAM" id="SSF161098">
    <property type="entry name" value="MetI-like"/>
    <property type="match status" value="1"/>
</dbReference>
<feature type="transmembrane region" description="Helical" evidence="7">
    <location>
        <begin position="121"/>
        <end position="141"/>
    </location>
</feature>
<dbReference type="InterPro" id="IPR000515">
    <property type="entry name" value="MetI-like"/>
</dbReference>
<dbReference type="AlphaFoldDB" id="A0A975F4R4"/>
<evidence type="ECO:0000313" key="10">
    <source>
        <dbReference type="Proteomes" id="UP000671908"/>
    </source>
</evidence>
<dbReference type="GO" id="GO:0055085">
    <property type="term" value="P:transmembrane transport"/>
    <property type="evidence" value="ECO:0007669"/>
    <property type="project" value="InterPro"/>
</dbReference>
<evidence type="ECO:0000313" key="9">
    <source>
        <dbReference type="EMBL" id="QTQ14273.1"/>
    </source>
</evidence>
<dbReference type="InterPro" id="IPR035906">
    <property type="entry name" value="MetI-like_sf"/>
</dbReference>
<keyword evidence="10" id="KW-1185">Reference proteome</keyword>
<keyword evidence="2 7" id="KW-0813">Transport</keyword>
<accession>A0A975F4R4</accession>